<dbReference type="PANTHER" id="PTHR10340:SF57">
    <property type="entry name" value="METALLOPHOS DOMAIN-CONTAINING PROTEIN"/>
    <property type="match status" value="1"/>
</dbReference>
<evidence type="ECO:0000256" key="1">
    <source>
        <dbReference type="ARBA" id="ARBA00022801"/>
    </source>
</evidence>
<organism evidence="4 5">
    <name type="scientific">Legionella shakespearei DSM 23087</name>
    <dbReference type="NCBI Taxonomy" id="1122169"/>
    <lineage>
        <taxon>Bacteria</taxon>
        <taxon>Pseudomonadati</taxon>
        <taxon>Pseudomonadota</taxon>
        <taxon>Gammaproteobacteria</taxon>
        <taxon>Legionellales</taxon>
        <taxon>Legionellaceae</taxon>
        <taxon>Legionella</taxon>
    </lineage>
</organism>
<keyword evidence="1" id="KW-0378">Hydrolase</keyword>
<feature type="domain" description="Calcineurin-like phosphoesterase" evidence="3">
    <location>
        <begin position="47"/>
        <end position="259"/>
    </location>
</feature>
<dbReference type="GO" id="GO:0016787">
    <property type="term" value="F:hydrolase activity"/>
    <property type="evidence" value="ECO:0007669"/>
    <property type="project" value="UniProtKB-KW"/>
</dbReference>
<accession>A0A0W0Z7N4</accession>
<dbReference type="PATRIC" id="fig|1122169.6.peg.571"/>
<dbReference type="eggNOG" id="COG1409">
    <property type="taxonomic scope" value="Bacteria"/>
</dbReference>
<evidence type="ECO:0000313" key="5">
    <source>
        <dbReference type="Proteomes" id="UP000054600"/>
    </source>
</evidence>
<dbReference type="EMBL" id="LNYW01000016">
    <property type="protein sequence ID" value="KTD65130.1"/>
    <property type="molecule type" value="Genomic_DNA"/>
</dbReference>
<proteinExistence type="predicted"/>
<evidence type="ECO:0000313" key="4">
    <source>
        <dbReference type="EMBL" id="KTD65130.1"/>
    </source>
</evidence>
<dbReference type="InterPro" id="IPR029052">
    <property type="entry name" value="Metallo-depent_PP-like"/>
</dbReference>
<evidence type="ECO:0000256" key="2">
    <source>
        <dbReference type="ARBA" id="ARBA00023180"/>
    </source>
</evidence>
<dbReference type="InterPro" id="IPR004843">
    <property type="entry name" value="Calcineurin-like_PHP"/>
</dbReference>
<dbReference type="AlphaFoldDB" id="A0A0W0Z7N4"/>
<dbReference type="PANTHER" id="PTHR10340">
    <property type="entry name" value="SPHINGOMYELIN PHOSPHODIESTERASE"/>
    <property type="match status" value="1"/>
</dbReference>
<dbReference type="Gene3D" id="3.60.21.10">
    <property type="match status" value="1"/>
</dbReference>
<protein>
    <submittedName>
        <fullName evidence="4">Acid sphingomyelinase-like phosphodiesterase</fullName>
    </submittedName>
</protein>
<name>A0A0W0Z7N4_9GAMM</name>
<dbReference type="STRING" id="1122169.Lsha_0499"/>
<keyword evidence="5" id="KW-1185">Reference proteome</keyword>
<sequence>MDRGLNIGMFYPGCKQAGLQEISLRFLVQITLWFLCQASTAFATPQFLTLSDIHYGSDISPADGHNTGDEFLTVALNKMNELSKKADFILYLGDIPTHSASFWGAGNKAEYERTLFHRLFEADSELKPMFYITGNNDSLAGNYQPFEVNGKSPLNYATDWTGACVHCEGLIIDDSHMRHDGYYSSYVIPDNKDIMLIALNTVQWTKAPILLPKYPHQERDALMQLFWLEQQLKKHKAKQMLIAMHVAPGNDYHGAPLWHDVYLQKFIKILSQYHSSYEQITLLTSHSHMDEVRNIKLPDGVSVFAYSTPGISRKHHNNPGMKLFLLNDELHIKEFITYYTTALEEWGNELYHALGTPDAIFPECQNITLAQCLNTLSVKQVCAYLDEGMFYGVKSPRVAAEECNKVYTVNQQ</sequence>
<evidence type="ECO:0000259" key="3">
    <source>
        <dbReference type="Pfam" id="PF00149"/>
    </source>
</evidence>
<gene>
    <name evidence="4" type="ORF">Lsha_0499</name>
</gene>
<reference evidence="4 5" key="1">
    <citation type="submission" date="2015-11" db="EMBL/GenBank/DDBJ databases">
        <title>Genomic analysis of 38 Legionella species identifies large and diverse effector repertoires.</title>
        <authorList>
            <person name="Burstein D."/>
            <person name="Amaro F."/>
            <person name="Zusman T."/>
            <person name="Lifshitz Z."/>
            <person name="Cohen O."/>
            <person name="Gilbert J.A."/>
            <person name="Pupko T."/>
            <person name="Shuman H.A."/>
            <person name="Segal G."/>
        </authorList>
    </citation>
    <scope>NUCLEOTIDE SEQUENCE [LARGE SCALE GENOMIC DNA]</scope>
    <source>
        <strain evidence="4 5">ATCC 49655</strain>
    </source>
</reference>
<dbReference type="Pfam" id="PF00149">
    <property type="entry name" value="Metallophos"/>
    <property type="match status" value="1"/>
</dbReference>
<dbReference type="Proteomes" id="UP000054600">
    <property type="component" value="Unassembled WGS sequence"/>
</dbReference>
<comment type="caution">
    <text evidence="4">The sequence shown here is derived from an EMBL/GenBank/DDBJ whole genome shotgun (WGS) entry which is preliminary data.</text>
</comment>
<keyword evidence="2" id="KW-0325">Glycoprotein</keyword>
<dbReference type="SUPFAM" id="SSF56300">
    <property type="entry name" value="Metallo-dependent phosphatases"/>
    <property type="match status" value="1"/>
</dbReference>